<accession>A0A6H5HJL9</accession>
<keyword evidence="2" id="KW-1185">Reference proteome</keyword>
<dbReference type="AlphaFoldDB" id="A0A6H5HJL9"/>
<evidence type="ECO:0000313" key="1">
    <source>
        <dbReference type="EMBL" id="CAB0014363.1"/>
    </source>
</evidence>
<proteinExistence type="predicted"/>
<dbReference type="Proteomes" id="UP000479000">
    <property type="component" value="Unassembled WGS sequence"/>
</dbReference>
<gene>
    <name evidence="1" type="ORF">NTEN_LOCUS18796</name>
</gene>
<dbReference type="EMBL" id="CADCXU010027740">
    <property type="protein sequence ID" value="CAB0014363.1"/>
    <property type="molecule type" value="Genomic_DNA"/>
</dbReference>
<reference evidence="1 2" key="1">
    <citation type="submission" date="2020-02" db="EMBL/GenBank/DDBJ databases">
        <authorList>
            <person name="Ferguson B K."/>
        </authorList>
    </citation>
    <scope>NUCLEOTIDE SEQUENCE [LARGE SCALE GENOMIC DNA]</scope>
</reference>
<evidence type="ECO:0000313" key="2">
    <source>
        <dbReference type="Proteomes" id="UP000479000"/>
    </source>
</evidence>
<name>A0A6H5HJL9_9HEMI</name>
<organism evidence="1 2">
    <name type="scientific">Nesidiocoris tenuis</name>
    <dbReference type="NCBI Taxonomy" id="355587"/>
    <lineage>
        <taxon>Eukaryota</taxon>
        <taxon>Metazoa</taxon>
        <taxon>Ecdysozoa</taxon>
        <taxon>Arthropoda</taxon>
        <taxon>Hexapoda</taxon>
        <taxon>Insecta</taxon>
        <taxon>Pterygota</taxon>
        <taxon>Neoptera</taxon>
        <taxon>Paraneoptera</taxon>
        <taxon>Hemiptera</taxon>
        <taxon>Heteroptera</taxon>
        <taxon>Panheteroptera</taxon>
        <taxon>Cimicomorpha</taxon>
        <taxon>Miridae</taxon>
        <taxon>Dicyphina</taxon>
        <taxon>Nesidiocoris</taxon>
    </lineage>
</organism>
<feature type="non-terminal residue" evidence="1">
    <location>
        <position position="63"/>
    </location>
</feature>
<sequence length="63" mass="7121">MEKRCSFTLLANYKASYVLVAKWKAKSVPDKAEFTRSADPQVRARGVSSIFYDNQIIFMSAQG</sequence>
<protein>
    <submittedName>
        <fullName evidence="1">Uncharacterized protein</fullName>
    </submittedName>
</protein>